<keyword evidence="1" id="KW-1133">Transmembrane helix</keyword>
<evidence type="ECO:0000313" key="3">
    <source>
        <dbReference type="Proteomes" id="UP001198901"/>
    </source>
</evidence>
<keyword evidence="1" id="KW-0812">Transmembrane</keyword>
<feature type="transmembrane region" description="Helical" evidence="1">
    <location>
        <begin position="7"/>
        <end position="25"/>
    </location>
</feature>
<dbReference type="InterPro" id="IPR045749">
    <property type="entry name" value="DUF6090"/>
</dbReference>
<dbReference type="EMBL" id="JAIUJR010000012">
    <property type="protein sequence ID" value="MCA0133806.1"/>
    <property type="molecule type" value="Genomic_DNA"/>
</dbReference>
<dbReference type="Proteomes" id="UP001198901">
    <property type="component" value="Unassembled WGS sequence"/>
</dbReference>
<organism evidence="2 3">
    <name type="scientific">Winogradskyella alexanderae</name>
    <dbReference type="NCBI Taxonomy" id="2877123"/>
    <lineage>
        <taxon>Bacteria</taxon>
        <taxon>Pseudomonadati</taxon>
        <taxon>Bacteroidota</taxon>
        <taxon>Flavobacteriia</taxon>
        <taxon>Flavobacteriales</taxon>
        <taxon>Flavobacteriaceae</taxon>
        <taxon>Winogradskyella</taxon>
    </lineage>
</organism>
<evidence type="ECO:0000313" key="2">
    <source>
        <dbReference type="EMBL" id="MCA0133806.1"/>
    </source>
</evidence>
<gene>
    <name evidence="2" type="ORF">LBU54_14505</name>
</gene>
<name>A0ABS7XXU0_9FLAO</name>
<keyword evidence="3" id="KW-1185">Reference proteome</keyword>
<proteinExistence type="predicted"/>
<accession>A0ABS7XXU0</accession>
<keyword evidence="1" id="KW-0472">Membrane</keyword>
<sequence>MGKYFKYAIGEIILVVIGILIALQINNWNENRKELYNEAKVLKTLNDEFLENKITLDSTLVLLNTTADALSFVLDNIDKTPIIDITPVQLDSVLFSTIANPYWKKSEYTLRNLENSGQLSSLSNQKLKTKLYEYSLALTDIEDKDSDATIAFNQLLNYFKINGSLRNLDANGINIREGRTRLDYNHISFFSDIVFENSIDDCLVYIRQRIQRYTKAKAIILEIISITNNSND</sequence>
<comment type="caution">
    <text evidence="2">The sequence shown here is derived from an EMBL/GenBank/DDBJ whole genome shotgun (WGS) entry which is preliminary data.</text>
</comment>
<dbReference type="Pfam" id="PF19578">
    <property type="entry name" value="DUF6090"/>
    <property type="match status" value="1"/>
</dbReference>
<reference evidence="3" key="1">
    <citation type="submission" date="2023-07" db="EMBL/GenBank/DDBJ databases">
        <authorList>
            <person name="Yue Y."/>
        </authorList>
    </citation>
    <scope>NUCLEOTIDE SEQUENCE [LARGE SCALE GENOMIC DNA]</scope>
    <source>
        <strain evidence="3">D23</strain>
    </source>
</reference>
<evidence type="ECO:0000256" key="1">
    <source>
        <dbReference type="SAM" id="Phobius"/>
    </source>
</evidence>
<protein>
    <submittedName>
        <fullName evidence="2">Uncharacterized protein</fullName>
    </submittedName>
</protein>